<dbReference type="AlphaFoldDB" id="A0A133XXR2"/>
<dbReference type="Proteomes" id="UP000070675">
    <property type="component" value="Unassembled WGS sequence"/>
</dbReference>
<keyword evidence="2" id="KW-1185">Reference proteome</keyword>
<dbReference type="EMBL" id="LSCR01000001">
    <property type="protein sequence ID" value="KXB35703.1"/>
    <property type="molecule type" value="Genomic_DNA"/>
</dbReference>
<name>A0A133XXR2_9ACTN</name>
<accession>A0A133XXR2</accession>
<evidence type="ECO:0000313" key="1">
    <source>
        <dbReference type="EMBL" id="KXB35703.1"/>
    </source>
</evidence>
<evidence type="ECO:0000313" key="2">
    <source>
        <dbReference type="Proteomes" id="UP000070675"/>
    </source>
</evidence>
<sequence>MVSAEKIHKVQHKPHLYKTMQRVFAASARLLLERHCFPTKRYVPPLAGARTCG</sequence>
<gene>
    <name evidence="1" type="ORF">HMPREF3192_00109</name>
</gene>
<proteinExistence type="predicted"/>
<dbReference type="STRING" id="1393034.HMPREF3192_00109"/>
<organism evidence="1 2">
    <name type="scientific">Atopobium deltae</name>
    <dbReference type="NCBI Taxonomy" id="1393034"/>
    <lineage>
        <taxon>Bacteria</taxon>
        <taxon>Bacillati</taxon>
        <taxon>Actinomycetota</taxon>
        <taxon>Coriobacteriia</taxon>
        <taxon>Coriobacteriales</taxon>
        <taxon>Atopobiaceae</taxon>
        <taxon>Atopobium</taxon>
    </lineage>
</organism>
<reference evidence="2" key="1">
    <citation type="submission" date="2016-01" db="EMBL/GenBank/DDBJ databases">
        <authorList>
            <person name="Mitreva M."/>
            <person name="Pepin K.H."/>
            <person name="Mihindukulasuriya K.A."/>
            <person name="Fulton R."/>
            <person name="Fronick C."/>
            <person name="O'Laughlin M."/>
            <person name="Miner T."/>
            <person name="Herter B."/>
            <person name="Rosa B.A."/>
            <person name="Cordes M."/>
            <person name="Tomlinson C."/>
            <person name="Wollam A."/>
            <person name="Palsikar V.B."/>
            <person name="Mardis E.R."/>
            <person name="Wilson R.K."/>
        </authorList>
    </citation>
    <scope>NUCLEOTIDE SEQUENCE [LARGE SCALE GENOMIC DNA]</scope>
    <source>
        <strain evidence="2">DNF00019</strain>
    </source>
</reference>
<comment type="caution">
    <text evidence="1">The sequence shown here is derived from an EMBL/GenBank/DDBJ whole genome shotgun (WGS) entry which is preliminary data.</text>
</comment>
<dbReference type="PATRIC" id="fig|1393034.3.peg.104"/>
<protein>
    <submittedName>
        <fullName evidence="1">Uncharacterized protein</fullName>
    </submittedName>
</protein>